<organism evidence="17 18">
    <name type="scientific">Chryseobacterium paridis</name>
    <dbReference type="NCBI Taxonomy" id="2800328"/>
    <lineage>
        <taxon>Bacteria</taxon>
        <taxon>Pseudomonadati</taxon>
        <taxon>Bacteroidota</taxon>
        <taxon>Flavobacteriia</taxon>
        <taxon>Flavobacteriales</taxon>
        <taxon>Weeksellaceae</taxon>
        <taxon>Chryseobacterium group</taxon>
        <taxon>Chryseobacterium</taxon>
    </lineage>
</organism>
<evidence type="ECO:0000313" key="18">
    <source>
        <dbReference type="Proteomes" id="UP000628669"/>
    </source>
</evidence>
<dbReference type="EMBL" id="JAENHK010000001">
    <property type="protein sequence ID" value="MBK1894883.1"/>
    <property type="molecule type" value="Genomic_DNA"/>
</dbReference>
<feature type="domain" description="TonB-dependent receptor-like beta-barrel" evidence="15">
    <location>
        <begin position="278"/>
        <end position="708"/>
    </location>
</feature>
<dbReference type="Pfam" id="PF07715">
    <property type="entry name" value="Plug"/>
    <property type="match status" value="1"/>
</dbReference>
<evidence type="ECO:0000256" key="8">
    <source>
        <dbReference type="ARBA" id="ARBA00023065"/>
    </source>
</evidence>
<gene>
    <name evidence="17" type="ORF">JHL15_03840</name>
</gene>
<accession>A0ABS1FR67</accession>
<keyword evidence="17" id="KW-0675">Receptor</keyword>
<feature type="signal peptide" evidence="14">
    <location>
        <begin position="1"/>
        <end position="18"/>
    </location>
</feature>
<dbReference type="Pfam" id="PF00593">
    <property type="entry name" value="TonB_dep_Rec_b-barrel"/>
    <property type="match status" value="1"/>
</dbReference>
<evidence type="ECO:0000256" key="10">
    <source>
        <dbReference type="ARBA" id="ARBA00023136"/>
    </source>
</evidence>
<keyword evidence="18" id="KW-1185">Reference proteome</keyword>
<evidence type="ECO:0000256" key="7">
    <source>
        <dbReference type="ARBA" id="ARBA00023004"/>
    </source>
</evidence>
<dbReference type="InterPro" id="IPR039426">
    <property type="entry name" value="TonB-dep_rcpt-like"/>
</dbReference>
<evidence type="ECO:0000256" key="14">
    <source>
        <dbReference type="SAM" id="SignalP"/>
    </source>
</evidence>
<evidence type="ECO:0000256" key="6">
    <source>
        <dbReference type="ARBA" id="ARBA00022729"/>
    </source>
</evidence>
<protein>
    <submittedName>
        <fullName evidence="17">TonB-dependent receptor</fullName>
    </submittedName>
</protein>
<proteinExistence type="inferred from homology"/>
<evidence type="ECO:0000256" key="1">
    <source>
        <dbReference type="ARBA" id="ARBA00004571"/>
    </source>
</evidence>
<dbReference type="Proteomes" id="UP000628669">
    <property type="component" value="Unassembled WGS sequence"/>
</dbReference>
<dbReference type="Gene3D" id="2.40.170.20">
    <property type="entry name" value="TonB-dependent receptor, beta-barrel domain"/>
    <property type="match status" value="1"/>
</dbReference>
<sequence length="737" mass="81715">MKKIILTASILSSIVVLAQQKDTVNTKTKSIDEVIINTYIKKDSEYSNKMPLKAIEDPQVYSSIDKGILENQLLFTVDDAFRNVAGAQKMWSATNRAGDGGVYLNLRGFVAGNSIRNGMVAPITTSMDAINVERIEVLKGPSATLFGSNVTSYGGVVNRVTKKPFEEFAGAVSLAGGSYNYYRVQADVNAPLTNDKKLLFRLNTAYTNQGTFQRTNAKNSFYAFTPSLTYRPTDNLEINAELEMFETNAYPETAFFFYVPSEKLGADNMNQLEKFGYNYKQTYAGDGLKTIGKARNFFGQVNYKINEHIKSSTNVSTAYSFSNGFNPYFYFAPKAFVTQNPNDTELGVVRADQSTKDSKRTYFQVQQNFNFDFNIGSVRNRTVAGFDYMRSNDNQYFMFTNFDWVPFNGADYSNMNGQTLGAMYSNLQSMPNFEKNNTYVSTGKKDIYSGYISNVITPIAGLNILTSLRYESVNYKGGQVGPNKTAAYSQAAWSPKFGIVYQIVQDKVSVFGNYQNSFTVNGYYTSDKTGNVNLATPERANQFEGGFKTNLIKGKVTTTLSYYNIKVKNTLLNTGEMTGTGQAVQNQAGSLTSQGVELEANAYLVKGFSVIAGVSYNDMKYTDADNTVIGRRPATASSPWLVNFNASYQFLDGNLKGLGFGVGGNYASDNKIVNSTSMGTFILPKYLVLNANAFYDTKKFRIGVKVDNFTNEHYWNGFTTSNAQPLANVIGSVTYKF</sequence>
<dbReference type="SUPFAM" id="SSF56935">
    <property type="entry name" value="Porins"/>
    <property type="match status" value="1"/>
</dbReference>
<feature type="chain" id="PRO_5046658828" evidence="14">
    <location>
        <begin position="19"/>
        <end position="737"/>
    </location>
</feature>
<reference evidence="18" key="1">
    <citation type="submission" date="2021-01" db="EMBL/GenBank/DDBJ databases">
        <title>Genome public.</title>
        <authorList>
            <person name="Liu C."/>
            <person name="Sun Q."/>
        </authorList>
    </citation>
    <scope>NUCLEOTIDE SEQUENCE [LARGE SCALE GENOMIC DNA]</scope>
    <source>
        <strain evidence="18">YIM B02567</strain>
    </source>
</reference>
<keyword evidence="9 13" id="KW-0798">TonB box</keyword>
<comment type="subcellular location">
    <subcellularLocation>
        <location evidence="1 12">Cell outer membrane</location>
        <topology evidence="1 12">Multi-pass membrane protein</topology>
    </subcellularLocation>
</comment>
<evidence type="ECO:0000256" key="5">
    <source>
        <dbReference type="ARBA" id="ARBA00022692"/>
    </source>
</evidence>
<evidence type="ECO:0000256" key="9">
    <source>
        <dbReference type="ARBA" id="ARBA00023077"/>
    </source>
</evidence>
<dbReference type="Gene3D" id="2.170.130.10">
    <property type="entry name" value="TonB-dependent receptor, plug domain"/>
    <property type="match status" value="1"/>
</dbReference>
<evidence type="ECO:0000256" key="13">
    <source>
        <dbReference type="RuleBase" id="RU003357"/>
    </source>
</evidence>
<comment type="caution">
    <text evidence="17">The sequence shown here is derived from an EMBL/GenBank/DDBJ whole genome shotgun (WGS) entry which is preliminary data.</text>
</comment>
<name>A0ABS1FR67_9FLAO</name>
<keyword evidence="10 12" id="KW-0472">Membrane</keyword>
<dbReference type="InterPro" id="IPR036942">
    <property type="entry name" value="Beta-barrel_TonB_sf"/>
</dbReference>
<dbReference type="RefSeq" id="WP_200243022.1">
    <property type="nucleotide sequence ID" value="NZ_JAENHK010000001.1"/>
</dbReference>
<dbReference type="InterPro" id="IPR012910">
    <property type="entry name" value="Plug_dom"/>
</dbReference>
<keyword evidence="8" id="KW-0406">Ion transport</keyword>
<evidence type="ECO:0000256" key="12">
    <source>
        <dbReference type="PROSITE-ProRule" id="PRU01360"/>
    </source>
</evidence>
<feature type="domain" description="TonB-dependent receptor plug" evidence="16">
    <location>
        <begin position="56"/>
        <end position="149"/>
    </location>
</feature>
<keyword evidence="7" id="KW-0408">Iron</keyword>
<evidence type="ECO:0000256" key="4">
    <source>
        <dbReference type="ARBA" id="ARBA00022496"/>
    </source>
</evidence>
<evidence type="ECO:0000256" key="11">
    <source>
        <dbReference type="ARBA" id="ARBA00023237"/>
    </source>
</evidence>
<evidence type="ECO:0000256" key="3">
    <source>
        <dbReference type="ARBA" id="ARBA00022452"/>
    </source>
</evidence>
<dbReference type="InterPro" id="IPR037066">
    <property type="entry name" value="Plug_dom_sf"/>
</dbReference>
<evidence type="ECO:0000256" key="2">
    <source>
        <dbReference type="ARBA" id="ARBA00022448"/>
    </source>
</evidence>
<keyword evidence="4" id="KW-0410">Iron transport</keyword>
<comment type="similarity">
    <text evidence="12 13">Belongs to the TonB-dependent receptor family.</text>
</comment>
<keyword evidence="11 12" id="KW-0998">Cell outer membrane</keyword>
<evidence type="ECO:0000259" key="15">
    <source>
        <dbReference type="Pfam" id="PF00593"/>
    </source>
</evidence>
<evidence type="ECO:0000259" key="16">
    <source>
        <dbReference type="Pfam" id="PF07715"/>
    </source>
</evidence>
<keyword evidence="6 14" id="KW-0732">Signal</keyword>
<evidence type="ECO:0000313" key="17">
    <source>
        <dbReference type="EMBL" id="MBK1894883.1"/>
    </source>
</evidence>
<dbReference type="PANTHER" id="PTHR32552">
    <property type="entry name" value="FERRICHROME IRON RECEPTOR-RELATED"/>
    <property type="match status" value="1"/>
</dbReference>
<keyword evidence="2 12" id="KW-0813">Transport</keyword>
<keyword evidence="5 12" id="KW-0812">Transmembrane</keyword>
<dbReference type="PROSITE" id="PS52016">
    <property type="entry name" value="TONB_DEPENDENT_REC_3"/>
    <property type="match status" value="1"/>
</dbReference>
<dbReference type="PANTHER" id="PTHR32552:SF68">
    <property type="entry name" value="FERRICHROME OUTER MEMBRANE TRANSPORTER_PHAGE RECEPTOR"/>
    <property type="match status" value="1"/>
</dbReference>
<keyword evidence="3 12" id="KW-1134">Transmembrane beta strand</keyword>
<dbReference type="InterPro" id="IPR000531">
    <property type="entry name" value="Beta-barrel_TonB"/>
</dbReference>
<dbReference type="CDD" id="cd01347">
    <property type="entry name" value="ligand_gated_channel"/>
    <property type="match status" value="1"/>
</dbReference>